<feature type="compositionally biased region" description="Low complexity" evidence="1">
    <location>
        <begin position="42"/>
        <end position="52"/>
    </location>
</feature>
<feature type="region of interest" description="Disordered" evidence="1">
    <location>
        <begin position="38"/>
        <end position="66"/>
    </location>
</feature>
<dbReference type="AlphaFoldDB" id="A0A918HPX0"/>
<dbReference type="Proteomes" id="UP000646776">
    <property type="component" value="Unassembled WGS sequence"/>
</dbReference>
<reference evidence="2" key="2">
    <citation type="submission" date="2020-09" db="EMBL/GenBank/DDBJ databases">
        <authorList>
            <person name="Sun Q."/>
            <person name="Ohkuma M."/>
        </authorList>
    </citation>
    <scope>NUCLEOTIDE SEQUENCE</scope>
    <source>
        <strain evidence="2">JCM 4125</strain>
    </source>
</reference>
<accession>A0A918HPX0</accession>
<reference evidence="2" key="1">
    <citation type="journal article" date="2014" name="Int. J. Syst. Evol. Microbiol.">
        <title>Complete genome sequence of Corynebacterium casei LMG S-19264T (=DSM 44701T), isolated from a smear-ripened cheese.</title>
        <authorList>
            <consortium name="US DOE Joint Genome Institute (JGI-PGF)"/>
            <person name="Walter F."/>
            <person name="Albersmeier A."/>
            <person name="Kalinowski J."/>
            <person name="Ruckert C."/>
        </authorList>
    </citation>
    <scope>NUCLEOTIDE SEQUENCE</scope>
    <source>
        <strain evidence="2">JCM 4125</strain>
    </source>
</reference>
<name>A0A918HPX0_9ACTN</name>
<protein>
    <submittedName>
        <fullName evidence="2">Uncharacterized protein</fullName>
    </submittedName>
</protein>
<organism evidence="2 3">
    <name type="scientific">Streptomyces phaeofaciens</name>
    <dbReference type="NCBI Taxonomy" id="68254"/>
    <lineage>
        <taxon>Bacteria</taxon>
        <taxon>Bacillati</taxon>
        <taxon>Actinomycetota</taxon>
        <taxon>Actinomycetes</taxon>
        <taxon>Kitasatosporales</taxon>
        <taxon>Streptomycetaceae</taxon>
        <taxon>Streptomyces</taxon>
    </lineage>
</organism>
<gene>
    <name evidence="2" type="ORF">GCM10010226_84020</name>
</gene>
<evidence type="ECO:0000313" key="2">
    <source>
        <dbReference type="EMBL" id="GGT93324.1"/>
    </source>
</evidence>
<comment type="caution">
    <text evidence="2">The sequence shown here is derived from an EMBL/GenBank/DDBJ whole genome shotgun (WGS) entry which is preliminary data.</text>
</comment>
<sequence>MKFSRSAENMCRSNAPGLLGLVLALGRYEEWLLREPAPPAARAPRQDQGQAPLSPRFAHGLPDGSR</sequence>
<proteinExistence type="predicted"/>
<evidence type="ECO:0000313" key="3">
    <source>
        <dbReference type="Proteomes" id="UP000646776"/>
    </source>
</evidence>
<keyword evidence="3" id="KW-1185">Reference proteome</keyword>
<dbReference type="EMBL" id="BMSA01000042">
    <property type="protein sequence ID" value="GGT93324.1"/>
    <property type="molecule type" value="Genomic_DNA"/>
</dbReference>
<evidence type="ECO:0000256" key="1">
    <source>
        <dbReference type="SAM" id="MobiDB-lite"/>
    </source>
</evidence>